<dbReference type="SUPFAM" id="SSF52540">
    <property type="entry name" value="P-loop containing nucleoside triphosphate hydrolases"/>
    <property type="match status" value="2"/>
</dbReference>
<dbReference type="PANTHER" id="PTHR43553">
    <property type="entry name" value="HEAVY METAL TRANSPORTER"/>
    <property type="match status" value="1"/>
</dbReference>
<dbReference type="KEGG" id="saca:FFV09_00130"/>
<keyword evidence="13" id="KW-1185">Reference proteome</keyword>
<evidence type="ECO:0000256" key="9">
    <source>
        <dbReference type="ARBA" id="ARBA00023136"/>
    </source>
</evidence>
<protein>
    <submittedName>
        <fullName evidence="12">ABC transporter ATP-binding protein</fullName>
    </submittedName>
</protein>
<feature type="domain" description="ABC transporter" evidence="11">
    <location>
        <begin position="302"/>
        <end position="535"/>
    </location>
</feature>
<dbReference type="InterPro" id="IPR017871">
    <property type="entry name" value="ABC_transporter-like_CS"/>
</dbReference>
<evidence type="ECO:0000259" key="11">
    <source>
        <dbReference type="PROSITE" id="PS50893"/>
    </source>
</evidence>
<evidence type="ECO:0000256" key="2">
    <source>
        <dbReference type="ARBA" id="ARBA00005417"/>
    </source>
</evidence>
<evidence type="ECO:0000256" key="10">
    <source>
        <dbReference type="ARBA" id="ARBA00025157"/>
    </source>
</evidence>
<comment type="similarity">
    <text evidence="2">Belongs to the ABC transporter superfamily.</text>
</comment>
<gene>
    <name evidence="12" type="ORF">FFV09_00130</name>
</gene>
<dbReference type="PROSITE" id="PS00211">
    <property type="entry name" value="ABC_TRANSPORTER_1"/>
    <property type="match status" value="1"/>
</dbReference>
<dbReference type="FunFam" id="3.40.50.300:FF:001422">
    <property type="entry name" value="Cobalt ABC transporter ATP-binding protein"/>
    <property type="match status" value="1"/>
</dbReference>
<dbReference type="InterPro" id="IPR027417">
    <property type="entry name" value="P-loop_NTPase"/>
</dbReference>
<keyword evidence="5" id="KW-0677">Repeat</keyword>
<dbReference type="CDD" id="cd03225">
    <property type="entry name" value="ABC_cobalt_CbiO_domain1"/>
    <property type="match status" value="2"/>
</dbReference>
<dbReference type="AlphaFoldDB" id="A0A4Y6URL1"/>
<sequence>MTKPVIEFDRFTFQYRAQSEPTLHEISLTIREGEKVLIVGPSGSGKSTLAHCINGLAPHFYPGEHSGSLRIMGGDVSGSGIAELSDMIGTVLQDPDGQFVGLTVAEDIAFKLENDGIGHAEMLRRVREAAEEVEFADFLNASPQELSGGQKQKTTLAGGLVGGAPILLFDEPLASLDPQAGRATIELIDRLHRQSGRTILIVEHRLEEVLHCPVDRIIVIDEGRIIADLPPDELLASNVLREAGIREPLHLSALRYAGCTLSPAIRPRSVDTIDLGEAAEPLLRWHEANAAVTEPARPEPLLEIEHLTFGYEAKHPVLEDVSLTVGRGEILCIAGRNGAGKSTISRLICGFHKPLSGSIRLDGRDLSGDTIRERADRIGFVMQNPNHMLSKPMLYDEVALGLVNRGVPEAEIRERVHETLRVCGLYPFRSWPLSALSYGQKKRATIASILVLRPEILILDEPTAGQDFRHYNDMMRFLTELNAQGMTLIMITHDMHLMLEYGQRAVILSEGRKIAEDVPARILGDAALMEEAHLHETSLHRLARRVGIRPEEQFVARFIRTDRGRPN</sequence>
<evidence type="ECO:0000313" key="13">
    <source>
        <dbReference type="Proteomes" id="UP000316968"/>
    </source>
</evidence>
<comment type="function">
    <text evidence="10">Probably part of an ABC transporter complex. Responsible for energy coupling to the transport system.</text>
</comment>
<dbReference type="RefSeq" id="WP_141445789.1">
    <property type="nucleotide sequence ID" value="NZ_CP041217.1"/>
</dbReference>
<keyword evidence="3" id="KW-0813">Transport</keyword>
<comment type="subcellular location">
    <subcellularLocation>
        <location evidence="1">Cell membrane</location>
        <topology evidence="1">Peripheral membrane protein</topology>
    </subcellularLocation>
</comment>
<accession>A0A4Y6URL1</accession>
<dbReference type="FunFam" id="3.40.50.300:FF:000224">
    <property type="entry name" value="Energy-coupling factor transporter ATP-binding protein EcfA"/>
    <property type="match status" value="1"/>
</dbReference>
<dbReference type="GO" id="GO:0042626">
    <property type="term" value="F:ATPase-coupled transmembrane transporter activity"/>
    <property type="evidence" value="ECO:0007669"/>
    <property type="project" value="TreeGrafter"/>
</dbReference>
<evidence type="ECO:0000256" key="4">
    <source>
        <dbReference type="ARBA" id="ARBA00022475"/>
    </source>
</evidence>
<dbReference type="SMART" id="SM00382">
    <property type="entry name" value="AAA"/>
    <property type="match status" value="2"/>
</dbReference>
<dbReference type="InterPro" id="IPR022216">
    <property type="entry name" value="ABC_Co_transporter"/>
</dbReference>
<keyword evidence="8" id="KW-1278">Translocase</keyword>
<dbReference type="Proteomes" id="UP000316968">
    <property type="component" value="Chromosome"/>
</dbReference>
<dbReference type="InterPro" id="IPR003439">
    <property type="entry name" value="ABC_transporter-like_ATP-bd"/>
</dbReference>
<evidence type="ECO:0000313" key="12">
    <source>
        <dbReference type="EMBL" id="QDH19400.1"/>
    </source>
</evidence>
<dbReference type="Pfam" id="PF12558">
    <property type="entry name" value="DUF3744"/>
    <property type="match status" value="1"/>
</dbReference>
<reference evidence="12 13" key="1">
    <citation type="submission" date="2019-06" db="EMBL/GenBank/DDBJ databases">
        <title>Saccharibacillus brassicae sp. nov., an endophytic bacterium isolated from Chinese cabbage seeds (Brassica pekinensis).</title>
        <authorList>
            <person name="Jiang L."/>
            <person name="Lee J."/>
            <person name="Kim S.W."/>
        </authorList>
    </citation>
    <scope>NUCLEOTIDE SEQUENCE [LARGE SCALE GENOMIC DNA]</scope>
    <source>
        <strain evidence="13">KCTC 43072 / ATSA2</strain>
    </source>
</reference>
<feature type="domain" description="ABC transporter" evidence="11">
    <location>
        <begin position="6"/>
        <end position="247"/>
    </location>
</feature>
<name>A0A4Y6URL1_SACBS</name>
<dbReference type="GO" id="GO:0015087">
    <property type="term" value="F:cobalt ion transmembrane transporter activity"/>
    <property type="evidence" value="ECO:0007669"/>
    <property type="project" value="UniProtKB-ARBA"/>
</dbReference>
<evidence type="ECO:0000256" key="8">
    <source>
        <dbReference type="ARBA" id="ARBA00022967"/>
    </source>
</evidence>
<dbReference type="EMBL" id="CP041217">
    <property type="protein sequence ID" value="QDH19400.1"/>
    <property type="molecule type" value="Genomic_DNA"/>
</dbReference>
<dbReference type="GO" id="GO:0005524">
    <property type="term" value="F:ATP binding"/>
    <property type="evidence" value="ECO:0007669"/>
    <property type="project" value="UniProtKB-KW"/>
</dbReference>
<evidence type="ECO:0000256" key="7">
    <source>
        <dbReference type="ARBA" id="ARBA00022840"/>
    </source>
</evidence>
<evidence type="ECO:0000256" key="6">
    <source>
        <dbReference type="ARBA" id="ARBA00022741"/>
    </source>
</evidence>
<dbReference type="OrthoDB" id="501320at2"/>
<organism evidence="12 13">
    <name type="scientific">Saccharibacillus brassicae</name>
    <dbReference type="NCBI Taxonomy" id="2583377"/>
    <lineage>
        <taxon>Bacteria</taxon>
        <taxon>Bacillati</taxon>
        <taxon>Bacillota</taxon>
        <taxon>Bacilli</taxon>
        <taxon>Bacillales</taxon>
        <taxon>Paenibacillaceae</taxon>
        <taxon>Saccharibacillus</taxon>
    </lineage>
</organism>
<keyword evidence="6" id="KW-0547">Nucleotide-binding</keyword>
<dbReference type="InterPro" id="IPR003593">
    <property type="entry name" value="AAA+_ATPase"/>
</dbReference>
<dbReference type="NCBIfam" id="NF010167">
    <property type="entry name" value="PRK13648.1"/>
    <property type="match status" value="2"/>
</dbReference>
<dbReference type="GO" id="GO:0043190">
    <property type="term" value="C:ATP-binding cassette (ABC) transporter complex"/>
    <property type="evidence" value="ECO:0007669"/>
    <property type="project" value="TreeGrafter"/>
</dbReference>
<dbReference type="InterPro" id="IPR015856">
    <property type="entry name" value="ABC_transpr_CbiO/EcfA_su"/>
</dbReference>
<dbReference type="PANTHER" id="PTHR43553:SF26">
    <property type="entry name" value="ABC TRANSPORTER ATP-BINDING PROTEIN BC_2655-RELATED"/>
    <property type="match status" value="1"/>
</dbReference>
<keyword evidence="7 12" id="KW-0067">ATP-binding</keyword>
<dbReference type="GO" id="GO:0016887">
    <property type="term" value="F:ATP hydrolysis activity"/>
    <property type="evidence" value="ECO:0007669"/>
    <property type="project" value="InterPro"/>
</dbReference>
<keyword evidence="4" id="KW-1003">Cell membrane</keyword>
<dbReference type="Pfam" id="PF00005">
    <property type="entry name" value="ABC_tran"/>
    <property type="match status" value="2"/>
</dbReference>
<dbReference type="PROSITE" id="PS50893">
    <property type="entry name" value="ABC_TRANSPORTER_2"/>
    <property type="match status" value="2"/>
</dbReference>
<evidence type="ECO:0000256" key="3">
    <source>
        <dbReference type="ARBA" id="ARBA00022448"/>
    </source>
</evidence>
<evidence type="ECO:0000256" key="1">
    <source>
        <dbReference type="ARBA" id="ARBA00004202"/>
    </source>
</evidence>
<proteinExistence type="inferred from homology"/>
<keyword evidence="9" id="KW-0472">Membrane</keyword>
<dbReference type="Gene3D" id="3.40.50.300">
    <property type="entry name" value="P-loop containing nucleotide triphosphate hydrolases"/>
    <property type="match status" value="2"/>
</dbReference>
<evidence type="ECO:0000256" key="5">
    <source>
        <dbReference type="ARBA" id="ARBA00022737"/>
    </source>
</evidence>
<dbReference type="InterPro" id="IPR050095">
    <property type="entry name" value="ECF_ABC_transporter_ATP-bd"/>
</dbReference>